<comment type="similarity">
    <text evidence="1 2">Belongs to the phD/YefM antitoxin family.</text>
</comment>
<organism evidence="4 5">
    <name type="scientific">Sphingomonas suaedae</name>
    <dbReference type="NCBI Taxonomy" id="2599297"/>
    <lineage>
        <taxon>Bacteria</taxon>
        <taxon>Pseudomonadati</taxon>
        <taxon>Pseudomonadota</taxon>
        <taxon>Alphaproteobacteria</taxon>
        <taxon>Sphingomonadales</taxon>
        <taxon>Sphingomonadaceae</taxon>
        <taxon>Sphingomonas</taxon>
    </lineage>
</organism>
<evidence type="ECO:0000256" key="3">
    <source>
        <dbReference type="SAM" id="MobiDB-lite"/>
    </source>
</evidence>
<dbReference type="EMBL" id="CP042239">
    <property type="protein sequence ID" value="QDX27591.1"/>
    <property type="molecule type" value="Genomic_DNA"/>
</dbReference>
<dbReference type="AlphaFoldDB" id="A0A518RJI9"/>
<gene>
    <name evidence="4" type="ORF">FPZ54_17320</name>
</gene>
<dbReference type="Gene3D" id="3.40.1620.10">
    <property type="entry name" value="YefM-like domain"/>
    <property type="match status" value="1"/>
</dbReference>
<dbReference type="NCBIfam" id="TIGR01552">
    <property type="entry name" value="phd_fam"/>
    <property type="match status" value="1"/>
</dbReference>
<dbReference type="RefSeq" id="WP_145849066.1">
    <property type="nucleotide sequence ID" value="NZ_CP042239.1"/>
</dbReference>
<dbReference type="InterPro" id="IPR036165">
    <property type="entry name" value="YefM-like_sf"/>
</dbReference>
<name>A0A518RJI9_9SPHN</name>
<dbReference type="KEGG" id="ssua:FPZ54_17320"/>
<dbReference type="SUPFAM" id="SSF143120">
    <property type="entry name" value="YefM-like"/>
    <property type="match status" value="1"/>
</dbReference>
<proteinExistence type="inferred from homology"/>
<evidence type="ECO:0000313" key="4">
    <source>
        <dbReference type="EMBL" id="QDX27591.1"/>
    </source>
</evidence>
<dbReference type="Pfam" id="PF02604">
    <property type="entry name" value="PhdYeFM_antitox"/>
    <property type="match status" value="1"/>
</dbReference>
<accession>A0A518RJI9</accession>
<keyword evidence="5" id="KW-1185">Reference proteome</keyword>
<evidence type="ECO:0000256" key="2">
    <source>
        <dbReference type="RuleBase" id="RU362080"/>
    </source>
</evidence>
<sequence>MNKIVSATEFKAKCLRIIDDMQKDGIPVTITRRGKPVAELKPKREARKDVFGMLRHPEYRFEDPFSPAFEGPWDAELDGDERQG</sequence>
<dbReference type="OrthoDB" id="963455at2"/>
<evidence type="ECO:0000256" key="1">
    <source>
        <dbReference type="ARBA" id="ARBA00009981"/>
    </source>
</evidence>
<reference evidence="4 5" key="1">
    <citation type="submission" date="2019-07" db="EMBL/GenBank/DDBJ databases">
        <title>Sphingomonas alkalisoli sp. nov., isolated from rhizosphere soil of Suaedae salsa.</title>
        <authorList>
            <person name="Zhang H."/>
            <person name="Xu L."/>
            <person name="Zhang J.-X."/>
            <person name="Sun J.-Q."/>
        </authorList>
    </citation>
    <scope>NUCLEOTIDE SEQUENCE [LARGE SCALE GENOMIC DNA]</scope>
    <source>
        <strain evidence="4 5">XS-10</strain>
    </source>
</reference>
<feature type="compositionally biased region" description="Acidic residues" evidence="3">
    <location>
        <begin position="73"/>
        <end position="84"/>
    </location>
</feature>
<comment type="function">
    <text evidence="2">Antitoxin component of a type II toxin-antitoxin (TA) system.</text>
</comment>
<evidence type="ECO:0000313" key="5">
    <source>
        <dbReference type="Proteomes" id="UP000318055"/>
    </source>
</evidence>
<dbReference type="Proteomes" id="UP000318055">
    <property type="component" value="Chromosome"/>
</dbReference>
<feature type="region of interest" description="Disordered" evidence="3">
    <location>
        <begin position="65"/>
        <end position="84"/>
    </location>
</feature>
<dbReference type="InterPro" id="IPR006442">
    <property type="entry name" value="Antitoxin_Phd/YefM"/>
</dbReference>
<protein>
    <recommendedName>
        <fullName evidence="2">Antitoxin</fullName>
    </recommendedName>
</protein>